<keyword evidence="1" id="KW-0472">Membrane</keyword>
<gene>
    <name evidence="2" type="ORF">HUW48_18200</name>
</gene>
<evidence type="ECO:0000313" key="2">
    <source>
        <dbReference type="EMBL" id="QMU29836.1"/>
    </source>
</evidence>
<proteinExistence type="predicted"/>
<dbReference type="RefSeq" id="WP_182412296.1">
    <property type="nucleotide sequence ID" value="NZ_CP055153.1"/>
</dbReference>
<dbReference type="Proteomes" id="UP000514509">
    <property type="component" value="Chromosome"/>
</dbReference>
<dbReference type="AlphaFoldDB" id="A0A7L7LAI3"/>
<evidence type="ECO:0000256" key="1">
    <source>
        <dbReference type="SAM" id="Phobius"/>
    </source>
</evidence>
<keyword evidence="1" id="KW-0812">Transmembrane</keyword>
<keyword evidence="1" id="KW-1133">Transmembrane helix</keyword>
<name>A0A7L7LAI3_9BACT</name>
<dbReference type="KEGG" id="add:HUW48_18200"/>
<organism evidence="2 3">
    <name type="scientific">Adhaeribacter radiodurans</name>
    <dbReference type="NCBI Taxonomy" id="2745197"/>
    <lineage>
        <taxon>Bacteria</taxon>
        <taxon>Pseudomonadati</taxon>
        <taxon>Bacteroidota</taxon>
        <taxon>Cytophagia</taxon>
        <taxon>Cytophagales</taxon>
        <taxon>Hymenobacteraceae</taxon>
        <taxon>Adhaeribacter</taxon>
    </lineage>
</organism>
<reference evidence="2 3" key="1">
    <citation type="submission" date="2020-06" db="EMBL/GenBank/DDBJ databases">
        <authorList>
            <person name="Hwang Y.J."/>
        </authorList>
    </citation>
    <scope>NUCLEOTIDE SEQUENCE [LARGE SCALE GENOMIC DNA]</scope>
    <source>
        <strain evidence="2 3">KUDC8001</strain>
    </source>
</reference>
<sequence>MKSLVRVGLRPSRNARVSFGVQLALAFFLLIYAIFFLFTDNPTNDSHFVNYVFLIFAIGYLIYILSQNTPIFGTQSYFEITPAYIVLKRGHFRPKSVYSFEDVTHLHIAPLSLRLNYKNGENHLIDLRIISRRKNLKKIKEQLRLMALKFDFELTEGQPSANNRS</sequence>
<feature type="transmembrane region" description="Helical" evidence="1">
    <location>
        <begin position="50"/>
        <end position="66"/>
    </location>
</feature>
<accession>A0A7L7LAI3</accession>
<feature type="transmembrane region" description="Helical" evidence="1">
    <location>
        <begin position="21"/>
        <end position="38"/>
    </location>
</feature>
<reference evidence="2 3" key="2">
    <citation type="submission" date="2020-08" db="EMBL/GenBank/DDBJ databases">
        <title>Adhaeribacter dokdonensis sp. nov., isolated from the rhizosphere of Elymus tsukushiensis, a plant native to the Dokdo Islands, Republic of Korea.</title>
        <authorList>
            <person name="Ghim S.Y."/>
        </authorList>
    </citation>
    <scope>NUCLEOTIDE SEQUENCE [LARGE SCALE GENOMIC DNA]</scope>
    <source>
        <strain evidence="2 3">KUDC8001</strain>
    </source>
</reference>
<protein>
    <submittedName>
        <fullName evidence="2">Uncharacterized protein</fullName>
    </submittedName>
</protein>
<evidence type="ECO:0000313" key="3">
    <source>
        <dbReference type="Proteomes" id="UP000514509"/>
    </source>
</evidence>
<dbReference type="EMBL" id="CP055153">
    <property type="protein sequence ID" value="QMU29836.1"/>
    <property type="molecule type" value="Genomic_DNA"/>
</dbReference>
<keyword evidence="3" id="KW-1185">Reference proteome</keyword>